<dbReference type="GO" id="GO:0003700">
    <property type="term" value="F:DNA-binding transcription factor activity"/>
    <property type="evidence" value="ECO:0007669"/>
    <property type="project" value="InterPro"/>
</dbReference>
<name>A0A246HR02_STEMA</name>
<evidence type="ECO:0000313" key="6">
    <source>
        <dbReference type="EMBL" id="OWQ56348.1"/>
    </source>
</evidence>
<dbReference type="EMBL" id="NIVS01000007">
    <property type="protein sequence ID" value="OWQ56348.1"/>
    <property type="molecule type" value="Genomic_DNA"/>
</dbReference>
<dbReference type="AlphaFoldDB" id="A0A246HR02"/>
<dbReference type="SUPFAM" id="SSF46785">
    <property type="entry name" value="Winged helix' DNA-binding domain"/>
    <property type="match status" value="1"/>
</dbReference>
<comment type="similarity">
    <text evidence="1">Belongs to the LysR transcriptional regulatory family.</text>
</comment>
<gene>
    <name evidence="6" type="ORF">CEE60_02410</name>
</gene>
<dbReference type="CDD" id="cd08460">
    <property type="entry name" value="PBP2_DntR_like_1"/>
    <property type="match status" value="1"/>
</dbReference>
<dbReference type="InterPro" id="IPR036388">
    <property type="entry name" value="WH-like_DNA-bd_sf"/>
</dbReference>
<dbReference type="Gene3D" id="1.10.10.10">
    <property type="entry name" value="Winged helix-like DNA-binding domain superfamily/Winged helix DNA-binding domain"/>
    <property type="match status" value="1"/>
</dbReference>
<evidence type="ECO:0000256" key="3">
    <source>
        <dbReference type="ARBA" id="ARBA00023125"/>
    </source>
</evidence>
<keyword evidence="3" id="KW-0238">DNA-binding</keyword>
<accession>A0A246HR02</accession>
<dbReference type="InterPro" id="IPR005119">
    <property type="entry name" value="LysR_subst-bd"/>
</dbReference>
<evidence type="ECO:0000256" key="4">
    <source>
        <dbReference type="ARBA" id="ARBA00023163"/>
    </source>
</evidence>
<organism evidence="6 7">
    <name type="scientific">Stenotrophomonas maltophilia</name>
    <name type="common">Pseudomonas maltophilia</name>
    <name type="synonym">Xanthomonas maltophilia</name>
    <dbReference type="NCBI Taxonomy" id="40324"/>
    <lineage>
        <taxon>Bacteria</taxon>
        <taxon>Pseudomonadati</taxon>
        <taxon>Pseudomonadota</taxon>
        <taxon>Gammaproteobacteria</taxon>
        <taxon>Lysobacterales</taxon>
        <taxon>Lysobacteraceae</taxon>
        <taxon>Stenotrophomonas</taxon>
        <taxon>Stenotrophomonas maltophilia group</taxon>
    </lineage>
</organism>
<dbReference type="InterPro" id="IPR036390">
    <property type="entry name" value="WH_DNA-bd_sf"/>
</dbReference>
<dbReference type="PANTHER" id="PTHR30118">
    <property type="entry name" value="HTH-TYPE TRANSCRIPTIONAL REGULATOR LEUO-RELATED"/>
    <property type="match status" value="1"/>
</dbReference>
<evidence type="ECO:0000256" key="2">
    <source>
        <dbReference type="ARBA" id="ARBA00023015"/>
    </source>
</evidence>
<keyword evidence="2" id="KW-0805">Transcription regulation</keyword>
<comment type="caution">
    <text evidence="6">The sequence shown here is derived from an EMBL/GenBank/DDBJ whole genome shotgun (WGS) entry which is preliminary data.</text>
</comment>
<sequence>MTMPDLNLLIALDALIEEGSVVGAARRMNLSAPAMSRTLGRIREAIGDPVLVRAGRGLAPTPRALQLREQVRGVIEQAHLVFNAGREVDMMTLERTFSIRANDVFVGTYGGRMRELFKAQAPCSVLRFVPEGDGDDDAMEQGRIDLHISAAGKLSADTKVQNLFSTSFFGAAHEAHPIFAEEITAERFVAFDHIAVSRRGRWYGPIDEDLEVLGLSRRVAQIMPTFHSAIFAAADSDLILPQMPSVMLGRLERLGVPLRLFELPIPVRSAIVVQAWHPRLDSDLAHRWLRRSIKAMCDAESTQA</sequence>
<dbReference type="SUPFAM" id="SSF53850">
    <property type="entry name" value="Periplasmic binding protein-like II"/>
    <property type="match status" value="1"/>
</dbReference>
<proteinExistence type="inferred from homology"/>
<dbReference type="InterPro" id="IPR050389">
    <property type="entry name" value="LysR-type_TF"/>
</dbReference>
<dbReference type="PROSITE" id="PS50931">
    <property type="entry name" value="HTH_LYSR"/>
    <property type="match status" value="1"/>
</dbReference>
<dbReference type="PANTHER" id="PTHR30118:SF15">
    <property type="entry name" value="TRANSCRIPTIONAL REGULATORY PROTEIN"/>
    <property type="match status" value="1"/>
</dbReference>
<reference evidence="6 7" key="1">
    <citation type="submission" date="2017-06" db="EMBL/GenBank/DDBJ databases">
        <authorList>
            <person name="Kim H.J."/>
            <person name="Triplett B.A."/>
        </authorList>
    </citation>
    <scope>NUCLEOTIDE SEQUENCE [LARGE SCALE GENOMIC DNA]</scope>
    <source>
        <strain evidence="6 7">13146</strain>
    </source>
</reference>
<dbReference type="Gene3D" id="3.40.190.10">
    <property type="entry name" value="Periplasmic binding protein-like II"/>
    <property type="match status" value="2"/>
</dbReference>
<dbReference type="InterPro" id="IPR000847">
    <property type="entry name" value="LysR_HTH_N"/>
</dbReference>
<evidence type="ECO:0000313" key="7">
    <source>
        <dbReference type="Proteomes" id="UP000198157"/>
    </source>
</evidence>
<dbReference type="Pfam" id="PF03466">
    <property type="entry name" value="LysR_substrate"/>
    <property type="match status" value="1"/>
</dbReference>
<feature type="domain" description="HTH lysR-type" evidence="5">
    <location>
        <begin position="4"/>
        <end position="61"/>
    </location>
</feature>
<dbReference type="GO" id="GO:0003677">
    <property type="term" value="F:DNA binding"/>
    <property type="evidence" value="ECO:0007669"/>
    <property type="project" value="UniProtKB-KW"/>
</dbReference>
<evidence type="ECO:0000259" key="5">
    <source>
        <dbReference type="PROSITE" id="PS50931"/>
    </source>
</evidence>
<keyword evidence="4" id="KW-0804">Transcription</keyword>
<evidence type="ECO:0000256" key="1">
    <source>
        <dbReference type="ARBA" id="ARBA00009437"/>
    </source>
</evidence>
<protein>
    <submittedName>
        <fullName evidence="6">LysR family transcriptional regulator</fullName>
    </submittedName>
</protein>
<dbReference type="Pfam" id="PF00126">
    <property type="entry name" value="HTH_1"/>
    <property type="match status" value="1"/>
</dbReference>
<dbReference type="OrthoDB" id="8557381at2"/>
<dbReference type="Proteomes" id="UP000198157">
    <property type="component" value="Unassembled WGS sequence"/>
</dbReference>